<evidence type="ECO:0000256" key="4">
    <source>
        <dbReference type="ARBA" id="ARBA00022737"/>
    </source>
</evidence>
<evidence type="ECO:0000256" key="1">
    <source>
        <dbReference type="ARBA" id="ARBA00004230"/>
    </source>
</evidence>
<dbReference type="SMART" id="SM00698">
    <property type="entry name" value="MORN"/>
    <property type="match status" value="7"/>
</dbReference>
<evidence type="ECO:0000256" key="7">
    <source>
        <dbReference type="ARBA" id="ARBA00023212"/>
    </source>
</evidence>
<keyword evidence="4" id="KW-0677">Repeat</keyword>
<protein>
    <submittedName>
        <fullName evidence="9">Uncharacterized protein</fullName>
    </submittedName>
</protein>
<evidence type="ECO:0000256" key="2">
    <source>
        <dbReference type="ARBA" id="ARBA00004430"/>
    </source>
</evidence>
<organism evidence="9">
    <name type="scientific">Leishmania guyanensis</name>
    <dbReference type="NCBI Taxonomy" id="5670"/>
    <lineage>
        <taxon>Eukaryota</taxon>
        <taxon>Discoba</taxon>
        <taxon>Euglenozoa</taxon>
        <taxon>Kinetoplastea</taxon>
        <taxon>Metakinetoplastina</taxon>
        <taxon>Trypanosomatida</taxon>
        <taxon>Trypanosomatidae</taxon>
        <taxon>Leishmaniinae</taxon>
        <taxon>Leishmania</taxon>
        <taxon>Leishmania guyanensis species complex</taxon>
    </lineage>
</organism>
<keyword evidence="3" id="KW-0963">Cytoplasm</keyword>
<dbReference type="PANTHER" id="PTHR46613:SF1">
    <property type="entry name" value="RADIAL SPOKE HEAD 10 HOMOLOG B-RELATED"/>
    <property type="match status" value="1"/>
</dbReference>
<keyword evidence="7" id="KW-0206">Cytoskeleton</keyword>
<comment type="subcellular location">
    <subcellularLocation>
        <location evidence="1">Cell projection</location>
        <location evidence="1">Cilium</location>
        <location evidence="1">Flagellum</location>
    </subcellularLocation>
    <subcellularLocation>
        <location evidence="2">Cytoplasm</location>
        <location evidence="2">Cytoskeleton</location>
        <location evidence="2">Cilium axoneme</location>
    </subcellularLocation>
</comment>
<dbReference type="Gene3D" id="2.20.110.10">
    <property type="entry name" value="Histone H3 K4-specific methyltransferase SET7/9 N-terminal domain"/>
    <property type="match status" value="3"/>
</dbReference>
<dbReference type="SUPFAM" id="SSF82185">
    <property type="entry name" value="Histone H3 K4-specific methyltransferase SET7/9 N-terminal domain"/>
    <property type="match status" value="2"/>
</dbReference>
<dbReference type="PANTHER" id="PTHR46613">
    <property type="entry name" value="RADIAL SPOKE HEAD 10 HOMOLOG B-RELATED"/>
    <property type="match status" value="1"/>
</dbReference>
<gene>
    <name evidence="9" type="primary">LgM4147LRVhigh.11.00360.00090</name>
    <name evidence="9" type="ORF">BN36_1110930</name>
</gene>
<keyword evidence="8" id="KW-0966">Cell projection</keyword>
<dbReference type="InterPro" id="IPR003409">
    <property type="entry name" value="MORN"/>
</dbReference>
<reference evidence="9" key="1">
    <citation type="submission" date="2012-08" db="EMBL/GenBank/DDBJ databases">
        <title>Comparative genomics of metastatic and non-metastatic Leishmania guyanensis provides insights into polygenic factors involved in Leishmania RNA virus infection.</title>
        <authorList>
            <person name="Smith D."/>
            <person name="Hertz-Fowler C."/>
            <person name="Martin R."/>
            <person name="Dickens N."/>
            <person name="Fasel N."/>
            <person name="Falquet L."/>
            <person name="Beverley S."/>
            <person name="Zangger H."/>
            <person name="Calderon-Copete S."/>
            <person name="Mottram J."/>
            <person name="Xenarios I."/>
        </authorList>
    </citation>
    <scope>NUCLEOTIDE SEQUENCE</scope>
    <source>
        <strain evidence="9">MHOM/BR/75/M4147/SSU:IR2SAT-LUC</strain>
    </source>
</reference>
<dbReference type="FunFam" id="2.20.110.10:FF:000002">
    <property type="entry name" value="Phosphatidylinositol 4-phosphate 5-kinase 8"/>
    <property type="match status" value="1"/>
</dbReference>
<keyword evidence="6" id="KW-0969">Cilium</keyword>
<evidence type="ECO:0000256" key="8">
    <source>
        <dbReference type="ARBA" id="ARBA00023273"/>
    </source>
</evidence>
<dbReference type="GO" id="GO:0005930">
    <property type="term" value="C:axoneme"/>
    <property type="evidence" value="ECO:0007669"/>
    <property type="project" value="UniProtKB-SubCell"/>
</dbReference>
<name>A0A1E1IQP6_LEIGU</name>
<evidence type="ECO:0000256" key="3">
    <source>
        <dbReference type="ARBA" id="ARBA00022490"/>
    </source>
</evidence>
<accession>A0A1E1IQP6</accession>
<sequence>METAVRDEAAYAALKKCRARSWGSLRTMAAVDSYVGETRQVDSASYPVLEGLGTLYSRMGYEFTGLMHEGEPSGTGVQRWSDGRTVCGPFQHGTVTGSGSLHWPNGDVYTGDLCESVRHGRGTLVSDAGKSRYTGDWHSGMRHGHGTQAYPDGSVYEGEWQRNARHGNGCLRYSTGDIYEGAWSEDTPCGNGVMGWVDRSGCVYRELYKGEWKAGCPHGNGVSTYVTMPKSFLLEPSPTPLVVPSQYTAPAEALLNVYVGAYRHGQRHGSGTFYYADGSCYEGGWAAGAKRGAGHFTSAVGEVQAMDTASKQDAEAAEEALTVLTMEESPLSVVPSVSPHGLGSLLETEDDLQVTMPLLLLLYNTQLKTLFKDYSRRSAHVALPTTRSDWWQRRLPGRMTLTQCLCLLHDAHILGSRFSIGSALRAVAEVLRVEAATWRGARATTTLEAALSAVNEADGTLNYRQFCEWLIRVAVGVNGGPTLTTVKAKVSALLDGPLSRVHGVSSRAVAVTFLPNSMQHREDVQRHLSSLKRCYAELQSVKDGDRYGVSLRSCLTAMERTLATYQMSPACVLEKLAWLKEEPELRHSTASNAKTGAEEPSLAQEMVASATAKNRQVQLLDEDAGTEQSFVEFVETVMTIVEVARHSGFTNTDTLLVDLQCRLFAQ</sequence>
<evidence type="ECO:0000256" key="5">
    <source>
        <dbReference type="ARBA" id="ARBA00022846"/>
    </source>
</evidence>
<proteinExistence type="predicted"/>
<dbReference type="GO" id="GO:0031514">
    <property type="term" value="C:motile cilium"/>
    <property type="evidence" value="ECO:0007669"/>
    <property type="project" value="UniProtKB-SubCell"/>
</dbReference>
<dbReference type="AlphaFoldDB" id="A0A1E1IQP6"/>
<dbReference type="EMBL" id="CALQ01000309">
    <property type="protein sequence ID" value="CCM13579.1"/>
    <property type="molecule type" value="Genomic_DNA"/>
</dbReference>
<dbReference type="Pfam" id="PF02493">
    <property type="entry name" value="MORN"/>
    <property type="match status" value="8"/>
</dbReference>
<evidence type="ECO:0000313" key="9">
    <source>
        <dbReference type="EMBL" id="CCM13579.1"/>
    </source>
</evidence>
<evidence type="ECO:0000256" key="6">
    <source>
        <dbReference type="ARBA" id="ARBA00023069"/>
    </source>
</evidence>
<keyword evidence="5" id="KW-0282">Flagellum</keyword>